<dbReference type="Pfam" id="PF17920">
    <property type="entry name" value="TetR_C_16"/>
    <property type="match status" value="1"/>
</dbReference>
<dbReference type="RefSeq" id="WP_359343089.1">
    <property type="nucleotide sequence ID" value="NZ_JBEYXV010000001.1"/>
</dbReference>
<dbReference type="InterPro" id="IPR001647">
    <property type="entry name" value="HTH_TetR"/>
</dbReference>
<dbReference type="SUPFAM" id="SSF46689">
    <property type="entry name" value="Homeodomain-like"/>
    <property type="match status" value="1"/>
</dbReference>
<comment type="caution">
    <text evidence="5">The sequence shown here is derived from an EMBL/GenBank/DDBJ whole genome shotgun (WGS) entry which is preliminary data.</text>
</comment>
<feature type="compositionally biased region" description="Basic and acidic residues" evidence="3">
    <location>
        <begin position="20"/>
        <end position="40"/>
    </location>
</feature>
<evidence type="ECO:0000313" key="5">
    <source>
        <dbReference type="EMBL" id="MEU6819150.1"/>
    </source>
</evidence>
<dbReference type="PANTHER" id="PTHR30055:SF235">
    <property type="entry name" value="TRANSCRIPTIONAL REGULATORY PROTEIN"/>
    <property type="match status" value="1"/>
</dbReference>
<gene>
    <name evidence="5" type="ORF">ABZ921_00875</name>
</gene>
<evidence type="ECO:0000259" key="4">
    <source>
        <dbReference type="PROSITE" id="PS50977"/>
    </source>
</evidence>
<dbReference type="InterPro" id="IPR041678">
    <property type="entry name" value="TetR_C_16"/>
</dbReference>
<evidence type="ECO:0000256" key="1">
    <source>
        <dbReference type="ARBA" id="ARBA00023125"/>
    </source>
</evidence>
<evidence type="ECO:0000256" key="2">
    <source>
        <dbReference type="PROSITE-ProRule" id="PRU00335"/>
    </source>
</evidence>
<keyword evidence="1 2" id="KW-0238">DNA-binding</keyword>
<dbReference type="Pfam" id="PF00440">
    <property type="entry name" value="TetR_N"/>
    <property type="match status" value="1"/>
</dbReference>
<feature type="domain" description="HTH tetR-type" evidence="4">
    <location>
        <begin position="62"/>
        <end position="122"/>
    </location>
</feature>
<evidence type="ECO:0000313" key="6">
    <source>
        <dbReference type="Proteomes" id="UP001551176"/>
    </source>
</evidence>
<keyword evidence="6" id="KW-1185">Reference proteome</keyword>
<proteinExistence type="predicted"/>
<reference evidence="5 6" key="1">
    <citation type="submission" date="2024-06" db="EMBL/GenBank/DDBJ databases">
        <title>The Natural Products Discovery Center: Release of the First 8490 Sequenced Strains for Exploring Actinobacteria Biosynthetic Diversity.</title>
        <authorList>
            <person name="Kalkreuter E."/>
            <person name="Kautsar S.A."/>
            <person name="Yang D."/>
            <person name="Bader C.D."/>
            <person name="Teijaro C.N."/>
            <person name="Fluegel L."/>
            <person name="Davis C.M."/>
            <person name="Simpson J.R."/>
            <person name="Lauterbach L."/>
            <person name="Steele A.D."/>
            <person name="Gui C."/>
            <person name="Meng S."/>
            <person name="Li G."/>
            <person name="Viehrig K."/>
            <person name="Ye F."/>
            <person name="Su P."/>
            <person name="Kiefer A.F."/>
            <person name="Nichols A."/>
            <person name="Cepeda A.J."/>
            <person name="Yan W."/>
            <person name="Fan B."/>
            <person name="Jiang Y."/>
            <person name="Adhikari A."/>
            <person name="Zheng C.-J."/>
            <person name="Schuster L."/>
            <person name="Cowan T.M."/>
            <person name="Smanski M.J."/>
            <person name="Chevrette M.G."/>
            <person name="De Carvalho L.P.S."/>
            <person name="Shen B."/>
        </authorList>
    </citation>
    <scope>NUCLEOTIDE SEQUENCE [LARGE SCALE GENOMIC DNA]</scope>
    <source>
        <strain evidence="5 6">NPDC046838</strain>
    </source>
</reference>
<dbReference type="PROSITE" id="PS50977">
    <property type="entry name" value="HTH_TETR_2"/>
    <property type="match status" value="1"/>
</dbReference>
<name>A0ABV3BDS2_9ACTN</name>
<protein>
    <submittedName>
        <fullName evidence="5">TetR family transcriptional regulator</fullName>
    </submittedName>
</protein>
<sequence>MAARNTTAGAEACPTTDTRTTADTHPATDTRPTADTHPTADPRPTTAPSPDHPPPAGRRDAEATKGAIIRAARYLLARHAHGDITLKAVADRAGVSAPLILKYFGNKDALFSQVMSFEADVETLLDAPVADLGRHMVRHLLTGQAERGADPILRIVFAPLHGEQGDILRANFRTQVAERLSERLSGRDAGLRAELAVGMLLGLGVMYGIARGPHLRATEIAEVTDRYAPLVQSFLTPR</sequence>
<dbReference type="Proteomes" id="UP001551176">
    <property type="component" value="Unassembled WGS sequence"/>
</dbReference>
<dbReference type="Gene3D" id="1.10.357.10">
    <property type="entry name" value="Tetracycline Repressor, domain 2"/>
    <property type="match status" value="1"/>
</dbReference>
<dbReference type="InterPro" id="IPR036271">
    <property type="entry name" value="Tet_transcr_reg_TetR-rel_C_sf"/>
</dbReference>
<dbReference type="InterPro" id="IPR009057">
    <property type="entry name" value="Homeodomain-like_sf"/>
</dbReference>
<dbReference type="PRINTS" id="PR00455">
    <property type="entry name" value="HTHTETR"/>
</dbReference>
<organism evidence="5 6">
    <name type="scientific">Streptomyces atriruber</name>
    <dbReference type="NCBI Taxonomy" id="545121"/>
    <lineage>
        <taxon>Bacteria</taxon>
        <taxon>Bacillati</taxon>
        <taxon>Actinomycetota</taxon>
        <taxon>Actinomycetes</taxon>
        <taxon>Kitasatosporales</taxon>
        <taxon>Streptomycetaceae</taxon>
        <taxon>Streptomyces</taxon>
    </lineage>
</organism>
<dbReference type="InterPro" id="IPR050109">
    <property type="entry name" value="HTH-type_TetR-like_transc_reg"/>
</dbReference>
<feature type="compositionally biased region" description="Pro residues" evidence="3">
    <location>
        <begin position="45"/>
        <end position="56"/>
    </location>
</feature>
<dbReference type="PANTHER" id="PTHR30055">
    <property type="entry name" value="HTH-TYPE TRANSCRIPTIONAL REGULATOR RUTR"/>
    <property type="match status" value="1"/>
</dbReference>
<dbReference type="EMBL" id="JBEYXV010000001">
    <property type="protein sequence ID" value="MEU6819150.1"/>
    <property type="molecule type" value="Genomic_DNA"/>
</dbReference>
<accession>A0ABV3BDS2</accession>
<feature type="region of interest" description="Disordered" evidence="3">
    <location>
        <begin position="1"/>
        <end position="61"/>
    </location>
</feature>
<feature type="DNA-binding region" description="H-T-H motif" evidence="2">
    <location>
        <begin position="85"/>
        <end position="104"/>
    </location>
</feature>
<evidence type="ECO:0000256" key="3">
    <source>
        <dbReference type="SAM" id="MobiDB-lite"/>
    </source>
</evidence>
<dbReference type="SUPFAM" id="SSF48498">
    <property type="entry name" value="Tetracyclin repressor-like, C-terminal domain"/>
    <property type="match status" value="1"/>
</dbReference>